<sequence length="62" mass="7250">MARRGRVELRRIEDRTSRQVRFSKRRAGLFKKAFELSLLCDAEVALLVFSPAGRLYEYSSSR</sequence>
<dbReference type="Proteomes" id="UP001732700">
    <property type="component" value="Chromosome 4D"/>
</dbReference>
<proteinExistence type="predicted"/>
<protein>
    <submittedName>
        <fullName evidence="1">Uncharacterized protein</fullName>
    </submittedName>
</protein>
<reference evidence="1" key="1">
    <citation type="submission" date="2021-05" db="EMBL/GenBank/DDBJ databases">
        <authorList>
            <person name="Scholz U."/>
            <person name="Mascher M."/>
            <person name="Fiebig A."/>
        </authorList>
    </citation>
    <scope>NUCLEOTIDE SEQUENCE [LARGE SCALE GENOMIC DNA]</scope>
</reference>
<evidence type="ECO:0000313" key="1">
    <source>
        <dbReference type="EnsemblPlants" id="AVESA.00010b.r2.4DG0771990.1.CDS"/>
    </source>
</evidence>
<dbReference type="EnsemblPlants" id="AVESA.00010b.r2.4DG0771990.1">
    <property type="protein sequence ID" value="AVESA.00010b.r2.4DG0771990.1.CDS"/>
    <property type="gene ID" value="AVESA.00010b.r2.4DG0771990"/>
</dbReference>
<keyword evidence="2" id="KW-1185">Reference proteome</keyword>
<evidence type="ECO:0000313" key="2">
    <source>
        <dbReference type="Proteomes" id="UP001732700"/>
    </source>
</evidence>
<organism evidence="1 2">
    <name type="scientific">Avena sativa</name>
    <name type="common">Oat</name>
    <dbReference type="NCBI Taxonomy" id="4498"/>
    <lineage>
        <taxon>Eukaryota</taxon>
        <taxon>Viridiplantae</taxon>
        <taxon>Streptophyta</taxon>
        <taxon>Embryophyta</taxon>
        <taxon>Tracheophyta</taxon>
        <taxon>Spermatophyta</taxon>
        <taxon>Magnoliopsida</taxon>
        <taxon>Liliopsida</taxon>
        <taxon>Poales</taxon>
        <taxon>Poaceae</taxon>
        <taxon>BOP clade</taxon>
        <taxon>Pooideae</taxon>
        <taxon>Poodae</taxon>
        <taxon>Poeae</taxon>
        <taxon>Poeae Chloroplast Group 1 (Aveneae type)</taxon>
        <taxon>Aveninae</taxon>
        <taxon>Avena</taxon>
    </lineage>
</organism>
<reference evidence="1" key="2">
    <citation type="submission" date="2025-09" db="UniProtKB">
        <authorList>
            <consortium name="EnsemblPlants"/>
        </authorList>
    </citation>
    <scope>IDENTIFICATION</scope>
</reference>
<name>A0ACD5XCF8_AVESA</name>
<accession>A0ACD5XCF8</accession>